<evidence type="ECO:0000256" key="9">
    <source>
        <dbReference type="ARBA" id="ARBA00023204"/>
    </source>
</evidence>
<comment type="catalytic activity">
    <reaction evidence="10">
        <text>a 6-O-methyl-2'-deoxyguanosine in DNA + L-cysteinyl-[protein] = S-methyl-L-cysteinyl-[protein] + a 2'-deoxyguanosine in DNA</text>
        <dbReference type="Rhea" id="RHEA:24000"/>
        <dbReference type="Rhea" id="RHEA-COMP:10131"/>
        <dbReference type="Rhea" id="RHEA-COMP:10132"/>
        <dbReference type="Rhea" id="RHEA-COMP:11367"/>
        <dbReference type="Rhea" id="RHEA-COMP:11368"/>
        <dbReference type="ChEBI" id="CHEBI:29950"/>
        <dbReference type="ChEBI" id="CHEBI:82612"/>
        <dbReference type="ChEBI" id="CHEBI:85445"/>
        <dbReference type="ChEBI" id="CHEBI:85448"/>
        <dbReference type="EC" id="2.1.1.63"/>
    </reaction>
</comment>
<feature type="domain" description="Methylated-DNA-[protein]-cysteine S-methyltransferase DNA binding" evidence="11">
    <location>
        <begin position="95"/>
        <end position="176"/>
    </location>
</feature>
<evidence type="ECO:0000256" key="8">
    <source>
        <dbReference type="ARBA" id="ARBA00022763"/>
    </source>
</evidence>
<dbReference type="CDD" id="cd06445">
    <property type="entry name" value="ATase"/>
    <property type="match status" value="1"/>
</dbReference>
<dbReference type="InterPro" id="IPR036631">
    <property type="entry name" value="MGMT_N_sf"/>
</dbReference>
<keyword evidence="6" id="KW-0489">Methyltransferase</keyword>
<comment type="caution">
    <text evidence="12">The sequence shown here is derived from an EMBL/GenBank/DDBJ whole genome shotgun (WGS) entry which is preliminary data.</text>
</comment>
<reference evidence="13" key="1">
    <citation type="journal article" date="2019" name="Int. J. Syst. Evol. Microbiol.">
        <title>The Global Catalogue of Microorganisms (GCM) 10K type strain sequencing project: providing services to taxonomists for standard genome sequencing and annotation.</title>
        <authorList>
            <consortium name="The Broad Institute Genomics Platform"/>
            <consortium name="The Broad Institute Genome Sequencing Center for Infectious Disease"/>
            <person name="Wu L."/>
            <person name="Ma J."/>
        </authorList>
    </citation>
    <scope>NUCLEOTIDE SEQUENCE [LARGE SCALE GENOMIC DNA]</scope>
    <source>
        <strain evidence="13">JCM 13004</strain>
    </source>
</reference>
<dbReference type="PANTHER" id="PTHR46460">
    <property type="entry name" value="METHYLATED-DNA--PROTEIN-CYSTEINE METHYLTRANSFERASE"/>
    <property type="match status" value="1"/>
</dbReference>
<comment type="function">
    <text evidence="2">Involved in the cellular defense against the biological effects of O6-methylguanine (O6-MeG) and O4-methylthymine (O4-MeT) in DNA. Repairs the methylated nucleobase in DNA by stoichiometrically transferring the methyl group to a cysteine residue in the enzyme. This is a suicide reaction: the enzyme is irreversibly inactivated.</text>
</comment>
<dbReference type="PROSITE" id="PS00374">
    <property type="entry name" value="MGMT"/>
    <property type="match status" value="1"/>
</dbReference>
<dbReference type="Gene3D" id="3.30.160.70">
    <property type="entry name" value="Methylated DNA-protein cysteine methyltransferase domain"/>
    <property type="match status" value="1"/>
</dbReference>
<dbReference type="PANTHER" id="PTHR46460:SF1">
    <property type="entry name" value="METHYLATED-DNA--PROTEIN-CYSTEINE METHYLTRANSFERASE"/>
    <property type="match status" value="1"/>
</dbReference>
<dbReference type="InterPro" id="IPR014048">
    <property type="entry name" value="MethylDNA_cys_MeTrfase_DNA-bd"/>
</dbReference>
<dbReference type="InterPro" id="IPR036217">
    <property type="entry name" value="MethylDNA_cys_MeTrfase_DNAb"/>
</dbReference>
<keyword evidence="7" id="KW-0808">Transferase</keyword>
<dbReference type="Proteomes" id="UP001500037">
    <property type="component" value="Unassembled WGS sequence"/>
</dbReference>
<evidence type="ECO:0000313" key="13">
    <source>
        <dbReference type="Proteomes" id="UP001500037"/>
    </source>
</evidence>
<dbReference type="InterPro" id="IPR001497">
    <property type="entry name" value="MethylDNA_cys_MeTrfase_AS"/>
</dbReference>
<sequence length="188" mass="19653">MTGAPIEWITVPSPLPSGPLGVGVTGLGVAAVSFSPDVDPGGPAAPGAVRCTDRRRVAAVAGRFEEYFAGARRELDLPLDWRLATGPHRLVLETLYRTVPYGETVTYGRLAQRSGAFDQVAQSPGLAARAVGSMMAANPLPVLVPCHRVVASDGLGGFGGGRIGLDVKRWLLTLEGWLAPTLDWDGPG</sequence>
<evidence type="ECO:0000256" key="2">
    <source>
        <dbReference type="ARBA" id="ARBA00003317"/>
    </source>
</evidence>
<dbReference type="SUPFAM" id="SSF46767">
    <property type="entry name" value="Methylated DNA-protein cysteine methyltransferase, C-terminal domain"/>
    <property type="match status" value="1"/>
</dbReference>
<evidence type="ECO:0000256" key="5">
    <source>
        <dbReference type="ARBA" id="ARBA00015377"/>
    </source>
</evidence>
<dbReference type="Gene3D" id="1.10.10.10">
    <property type="entry name" value="Winged helix-like DNA-binding domain superfamily/Winged helix DNA-binding domain"/>
    <property type="match status" value="1"/>
</dbReference>
<accession>A0ABP4GMZ9</accession>
<evidence type="ECO:0000256" key="6">
    <source>
        <dbReference type="ARBA" id="ARBA00022603"/>
    </source>
</evidence>
<dbReference type="InterPro" id="IPR036388">
    <property type="entry name" value="WH-like_DNA-bd_sf"/>
</dbReference>
<keyword evidence="13" id="KW-1185">Reference proteome</keyword>
<evidence type="ECO:0000256" key="4">
    <source>
        <dbReference type="ARBA" id="ARBA00011918"/>
    </source>
</evidence>
<dbReference type="SUPFAM" id="SSF53155">
    <property type="entry name" value="Methylated DNA-protein cysteine methyltransferase domain"/>
    <property type="match status" value="1"/>
</dbReference>
<dbReference type="NCBIfam" id="TIGR00589">
    <property type="entry name" value="ogt"/>
    <property type="match status" value="1"/>
</dbReference>
<dbReference type="Pfam" id="PF01035">
    <property type="entry name" value="DNA_binding_1"/>
    <property type="match status" value="1"/>
</dbReference>
<proteinExistence type="inferred from homology"/>
<evidence type="ECO:0000259" key="11">
    <source>
        <dbReference type="Pfam" id="PF01035"/>
    </source>
</evidence>
<dbReference type="EC" id="2.1.1.63" evidence="4"/>
<dbReference type="EMBL" id="BAAALF010000012">
    <property type="protein sequence ID" value="GAA1223913.1"/>
    <property type="molecule type" value="Genomic_DNA"/>
</dbReference>
<protein>
    <recommendedName>
        <fullName evidence="5">Methylated-DNA--protein-cysteine methyltransferase</fullName>
        <ecNumber evidence="4">2.1.1.63</ecNumber>
    </recommendedName>
</protein>
<evidence type="ECO:0000256" key="10">
    <source>
        <dbReference type="ARBA" id="ARBA00049348"/>
    </source>
</evidence>
<gene>
    <name evidence="12" type="ORF">GCM10009665_12740</name>
</gene>
<dbReference type="RefSeq" id="WP_344440171.1">
    <property type="nucleotide sequence ID" value="NZ_BAAALF010000012.1"/>
</dbReference>
<evidence type="ECO:0000256" key="7">
    <source>
        <dbReference type="ARBA" id="ARBA00022679"/>
    </source>
</evidence>
<organism evidence="12 13">
    <name type="scientific">Kitasatospora nipponensis</name>
    <dbReference type="NCBI Taxonomy" id="258049"/>
    <lineage>
        <taxon>Bacteria</taxon>
        <taxon>Bacillati</taxon>
        <taxon>Actinomycetota</taxon>
        <taxon>Actinomycetes</taxon>
        <taxon>Kitasatosporales</taxon>
        <taxon>Streptomycetaceae</taxon>
        <taxon>Kitasatospora</taxon>
    </lineage>
</organism>
<name>A0ABP4GMZ9_9ACTN</name>
<comment type="catalytic activity">
    <reaction evidence="1">
        <text>a 4-O-methyl-thymidine in DNA + L-cysteinyl-[protein] = a thymidine in DNA + S-methyl-L-cysteinyl-[protein]</text>
        <dbReference type="Rhea" id="RHEA:53428"/>
        <dbReference type="Rhea" id="RHEA-COMP:10131"/>
        <dbReference type="Rhea" id="RHEA-COMP:10132"/>
        <dbReference type="Rhea" id="RHEA-COMP:13555"/>
        <dbReference type="Rhea" id="RHEA-COMP:13556"/>
        <dbReference type="ChEBI" id="CHEBI:29950"/>
        <dbReference type="ChEBI" id="CHEBI:82612"/>
        <dbReference type="ChEBI" id="CHEBI:137386"/>
        <dbReference type="ChEBI" id="CHEBI:137387"/>
        <dbReference type="EC" id="2.1.1.63"/>
    </reaction>
</comment>
<evidence type="ECO:0000256" key="1">
    <source>
        <dbReference type="ARBA" id="ARBA00001286"/>
    </source>
</evidence>
<comment type="similarity">
    <text evidence="3">Belongs to the MGMT family.</text>
</comment>
<evidence type="ECO:0000256" key="3">
    <source>
        <dbReference type="ARBA" id="ARBA00008711"/>
    </source>
</evidence>
<evidence type="ECO:0000313" key="12">
    <source>
        <dbReference type="EMBL" id="GAA1223913.1"/>
    </source>
</evidence>
<keyword evidence="8" id="KW-0227">DNA damage</keyword>
<keyword evidence="9" id="KW-0234">DNA repair</keyword>